<dbReference type="Proteomes" id="UP000041770">
    <property type="component" value="Unassembled WGS sequence"/>
</dbReference>
<evidence type="ECO:0000256" key="1">
    <source>
        <dbReference type="SAM" id="MobiDB-lite"/>
    </source>
</evidence>
<dbReference type="EMBL" id="CWQY01000001">
    <property type="protein sequence ID" value="CSB94746.1"/>
    <property type="molecule type" value="Genomic_DNA"/>
</dbReference>
<sequence length="155" mass="16668">MRLISHHKIQPPAKPSSAPTPNCWIKLSNKNPALKLVSALPSTAIKVTVKNTAIGSLVPDSISKVAPTRSLRLRPLSRENTAAASVEPTIAPTKTPCNRLRLNSHIASKPVSKVVTATPKVARETEGQNATRKLATRVRIPPSSKIIARARLLTK</sequence>
<gene>
    <name evidence="2" type="ORF">ERS013200_00122</name>
</gene>
<proteinExistence type="predicted"/>
<name>A0A655WPL8_VIBCL</name>
<dbReference type="AlphaFoldDB" id="A0A655WPL8"/>
<accession>A0A655WPL8</accession>
<reference evidence="2 3" key="1">
    <citation type="submission" date="2015-07" db="EMBL/GenBank/DDBJ databases">
        <authorList>
            <consortium name="Pathogen Informatics"/>
        </authorList>
    </citation>
    <scope>NUCLEOTIDE SEQUENCE [LARGE SCALE GENOMIC DNA]</scope>
    <source>
        <strain evidence="2 3">A316</strain>
    </source>
</reference>
<evidence type="ECO:0000313" key="3">
    <source>
        <dbReference type="Proteomes" id="UP000041770"/>
    </source>
</evidence>
<evidence type="ECO:0000313" key="2">
    <source>
        <dbReference type="EMBL" id="CSB94746.1"/>
    </source>
</evidence>
<feature type="region of interest" description="Disordered" evidence="1">
    <location>
        <begin position="1"/>
        <end position="20"/>
    </location>
</feature>
<organism evidence="2 3">
    <name type="scientific">Vibrio cholerae</name>
    <dbReference type="NCBI Taxonomy" id="666"/>
    <lineage>
        <taxon>Bacteria</taxon>
        <taxon>Pseudomonadati</taxon>
        <taxon>Pseudomonadota</taxon>
        <taxon>Gammaproteobacteria</taxon>
        <taxon>Vibrionales</taxon>
        <taxon>Vibrionaceae</taxon>
        <taxon>Vibrio</taxon>
    </lineage>
</organism>
<protein>
    <submittedName>
        <fullName evidence="2">Uncharacterized protein</fullName>
    </submittedName>
</protein>